<dbReference type="InterPro" id="IPR007110">
    <property type="entry name" value="Ig-like_dom"/>
</dbReference>
<dbReference type="InterPro" id="IPR013783">
    <property type="entry name" value="Ig-like_fold"/>
</dbReference>
<dbReference type="GO" id="GO:0005886">
    <property type="term" value="C:plasma membrane"/>
    <property type="evidence" value="ECO:0007669"/>
    <property type="project" value="TreeGrafter"/>
</dbReference>
<accession>A0A9N9WI36</accession>
<dbReference type="PANTHER" id="PTHR45080:SF20">
    <property type="entry name" value="IG-LIKE DOMAIN-CONTAINING PROTEIN"/>
    <property type="match status" value="1"/>
</dbReference>
<dbReference type="SUPFAM" id="SSF48726">
    <property type="entry name" value="Immunoglobulin"/>
    <property type="match status" value="2"/>
</dbReference>
<dbReference type="AlphaFoldDB" id="A0A9N9WI36"/>
<reference evidence="5" key="1">
    <citation type="submission" date="2021-12" db="EMBL/GenBank/DDBJ databases">
        <authorList>
            <person name="King R."/>
        </authorList>
    </citation>
    <scope>NUCLEOTIDE SEQUENCE</scope>
</reference>
<dbReference type="GO" id="GO:0007156">
    <property type="term" value="P:homophilic cell adhesion via plasma membrane adhesion molecules"/>
    <property type="evidence" value="ECO:0007669"/>
    <property type="project" value="TreeGrafter"/>
</dbReference>
<dbReference type="EMBL" id="OU893339">
    <property type="protein sequence ID" value="CAG9796014.1"/>
    <property type="molecule type" value="Genomic_DNA"/>
</dbReference>
<evidence type="ECO:0000313" key="5">
    <source>
        <dbReference type="EMBL" id="CAG9796014.1"/>
    </source>
</evidence>
<evidence type="ECO:0000259" key="4">
    <source>
        <dbReference type="PROSITE" id="PS50835"/>
    </source>
</evidence>
<reference evidence="5" key="2">
    <citation type="submission" date="2022-10" db="EMBL/GenBank/DDBJ databases">
        <authorList>
            <consortium name="ENA_rothamsted_submissions"/>
            <consortium name="culmorum"/>
            <person name="King R."/>
        </authorList>
    </citation>
    <scope>NUCLEOTIDE SEQUENCE</scope>
</reference>
<dbReference type="Pfam" id="PF13927">
    <property type="entry name" value="Ig_3"/>
    <property type="match status" value="1"/>
</dbReference>
<dbReference type="Pfam" id="PF13895">
    <property type="entry name" value="Ig_2"/>
    <property type="match status" value="1"/>
</dbReference>
<dbReference type="GO" id="GO:0050808">
    <property type="term" value="P:synapse organization"/>
    <property type="evidence" value="ECO:0007669"/>
    <property type="project" value="TreeGrafter"/>
</dbReference>
<name>A0A9N9WI36_9NEOP</name>
<evidence type="ECO:0000313" key="6">
    <source>
        <dbReference type="Proteomes" id="UP001153714"/>
    </source>
</evidence>
<dbReference type="GO" id="GO:0043025">
    <property type="term" value="C:neuronal cell body"/>
    <property type="evidence" value="ECO:0007669"/>
    <property type="project" value="TreeGrafter"/>
</dbReference>
<dbReference type="GO" id="GO:0030424">
    <property type="term" value="C:axon"/>
    <property type="evidence" value="ECO:0007669"/>
    <property type="project" value="TreeGrafter"/>
</dbReference>
<keyword evidence="2" id="KW-1133">Transmembrane helix</keyword>
<dbReference type="Gene3D" id="2.60.40.10">
    <property type="entry name" value="Immunoglobulins"/>
    <property type="match status" value="2"/>
</dbReference>
<sequence length="258" mass="28625">MELLYFAIGLLFISNGAPANAQIDTDEGEPYLVYYDINRNLTLNCSMLSADTTLSYVWKKNDVSLEQVTELKGRYKLEEGGAVFTLTARANEEDYGNYTCALGADDRSWQVHGRPVVRLPDNTNVVEGQKIKLQCKVVGKPYPQVSWYYNASEEVNVSEPLVEGSRGGRVHLEASEQGVDGAALVLDAAARGDAGLYWCRAGAASDHTQLRVKDMYAALWPFLGICAEVFVLCAIILVYEKRRTKPELDDSDTDNHDQ</sequence>
<dbReference type="PROSITE" id="PS50835">
    <property type="entry name" value="IG_LIKE"/>
    <property type="match status" value="2"/>
</dbReference>
<evidence type="ECO:0000256" key="3">
    <source>
        <dbReference type="SAM" id="SignalP"/>
    </source>
</evidence>
<feature type="domain" description="Ig-like" evidence="4">
    <location>
        <begin position="115"/>
        <end position="211"/>
    </location>
</feature>
<dbReference type="GO" id="GO:0008046">
    <property type="term" value="F:axon guidance receptor activity"/>
    <property type="evidence" value="ECO:0007669"/>
    <property type="project" value="TreeGrafter"/>
</dbReference>
<keyword evidence="2" id="KW-0472">Membrane</keyword>
<organism evidence="5 6">
    <name type="scientific">Diatraea saccharalis</name>
    <name type="common">sugarcane borer</name>
    <dbReference type="NCBI Taxonomy" id="40085"/>
    <lineage>
        <taxon>Eukaryota</taxon>
        <taxon>Metazoa</taxon>
        <taxon>Ecdysozoa</taxon>
        <taxon>Arthropoda</taxon>
        <taxon>Hexapoda</taxon>
        <taxon>Insecta</taxon>
        <taxon>Pterygota</taxon>
        <taxon>Neoptera</taxon>
        <taxon>Endopterygota</taxon>
        <taxon>Lepidoptera</taxon>
        <taxon>Glossata</taxon>
        <taxon>Ditrysia</taxon>
        <taxon>Pyraloidea</taxon>
        <taxon>Crambidae</taxon>
        <taxon>Crambinae</taxon>
        <taxon>Diatraea</taxon>
    </lineage>
</organism>
<dbReference type="SMART" id="SM00408">
    <property type="entry name" value="IGc2"/>
    <property type="match status" value="2"/>
</dbReference>
<dbReference type="OrthoDB" id="5970915at2759"/>
<dbReference type="Proteomes" id="UP001153714">
    <property type="component" value="Chromosome 8"/>
</dbReference>
<evidence type="ECO:0000256" key="2">
    <source>
        <dbReference type="SAM" id="Phobius"/>
    </source>
</evidence>
<dbReference type="SMART" id="SM00409">
    <property type="entry name" value="IG"/>
    <property type="match status" value="2"/>
</dbReference>
<keyword evidence="1" id="KW-0393">Immunoglobulin domain</keyword>
<keyword evidence="3" id="KW-0732">Signal</keyword>
<dbReference type="CDD" id="cd00096">
    <property type="entry name" value="Ig"/>
    <property type="match status" value="1"/>
</dbReference>
<dbReference type="InterPro" id="IPR036179">
    <property type="entry name" value="Ig-like_dom_sf"/>
</dbReference>
<dbReference type="InterPro" id="IPR003599">
    <property type="entry name" value="Ig_sub"/>
</dbReference>
<feature type="transmembrane region" description="Helical" evidence="2">
    <location>
        <begin position="218"/>
        <end position="239"/>
    </location>
</feature>
<feature type="chain" id="PRO_5040439988" description="Ig-like domain-containing protein" evidence="3">
    <location>
        <begin position="22"/>
        <end position="258"/>
    </location>
</feature>
<feature type="domain" description="Ig-like" evidence="4">
    <location>
        <begin position="18"/>
        <end position="100"/>
    </location>
</feature>
<protein>
    <recommendedName>
        <fullName evidence="4">Ig-like domain-containing protein</fullName>
    </recommendedName>
</protein>
<feature type="signal peptide" evidence="3">
    <location>
        <begin position="1"/>
        <end position="21"/>
    </location>
</feature>
<dbReference type="InterPro" id="IPR050958">
    <property type="entry name" value="Cell_Adh-Cytoskel_Orgn"/>
</dbReference>
<gene>
    <name evidence="5" type="ORF">DIATSA_LOCUS13240</name>
</gene>
<keyword evidence="2" id="KW-0812">Transmembrane</keyword>
<keyword evidence="6" id="KW-1185">Reference proteome</keyword>
<dbReference type="InterPro" id="IPR003598">
    <property type="entry name" value="Ig_sub2"/>
</dbReference>
<proteinExistence type="predicted"/>
<evidence type="ECO:0000256" key="1">
    <source>
        <dbReference type="ARBA" id="ARBA00023319"/>
    </source>
</evidence>
<dbReference type="PANTHER" id="PTHR45080">
    <property type="entry name" value="CONTACTIN 5"/>
    <property type="match status" value="1"/>
</dbReference>